<proteinExistence type="predicted"/>
<keyword evidence="4" id="KW-1185">Reference proteome</keyword>
<evidence type="ECO:0000313" key="3">
    <source>
        <dbReference type="EMBL" id="KAF2069872.1"/>
    </source>
</evidence>
<protein>
    <recommendedName>
        <fullName evidence="5">Ankyrin repeat-containing protein</fullName>
    </recommendedName>
</protein>
<dbReference type="AlphaFoldDB" id="A0A8J4V0Z3"/>
<dbReference type="EMBL" id="AJWJ01000582">
    <property type="protein sequence ID" value="KAF2069872.1"/>
    <property type="molecule type" value="Genomic_DNA"/>
</dbReference>
<evidence type="ECO:0008006" key="5">
    <source>
        <dbReference type="Google" id="ProtNLM"/>
    </source>
</evidence>
<gene>
    <name evidence="3" type="ORF">CYY_008812</name>
</gene>
<dbReference type="Proteomes" id="UP000695562">
    <property type="component" value="Unassembled WGS sequence"/>
</dbReference>
<keyword evidence="2" id="KW-0040">ANK repeat</keyword>
<accession>A0A8J4V0Z3</accession>
<dbReference type="PANTHER" id="PTHR24188">
    <property type="entry name" value="ANKYRIN REPEAT PROTEIN"/>
    <property type="match status" value="1"/>
</dbReference>
<name>A0A8J4V0Z3_9MYCE</name>
<comment type="caution">
    <text evidence="3">The sequence shown here is derived from an EMBL/GenBank/DDBJ whole genome shotgun (WGS) entry which is preliminary data.</text>
</comment>
<evidence type="ECO:0000256" key="2">
    <source>
        <dbReference type="ARBA" id="ARBA00023043"/>
    </source>
</evidence>
<dbReference type="Gene3D" id="1.25.40.20">
    <property type="entry name" value="Ankyrin repeat-containing domain"/>
    <property type="match status" value="2"/>
</dbReference>
<evidence type="ECO:0000256" key="1">
    <source>
        <dbReference type="ARBA" id="ARBA00022737"/>
    </source>
</evidence>
<organism evidence="3 4">
    <name type="scientific">Polysphondylium violaceum</name>
    <dbReference type="NCBI Taxonomy" id="133409"/>
    <lineage>
        <taxon>Eukaryota</taxon>
        <taxon>Amoebozoa</taxon>
        <taxon>Evosea</taxon>
        <taxon>Eumycetozoa</taxon>
        <taxon>Dictyostelia</taxon>
        <taxon>Dictyosteliales</taxon>
        <taxon>Dictyosteliaceae</taxon>
        <taxon>Polysphondylium</taxon>
    </lineage>
</organism>
<dbReference type="PANTHER" id="PTHR24188:SF29">
    <property type="entry name" value="GH09064P"/>
    <property type="match status" value="1"/>
</dbReference>
<keyword evidence="1" id="KW-0677">Repeat</keyword>
<dbReference type="InterPro" id="IPR036770">
    <property type="entry name" value="Ankyrin_rpt-contain_sf"/>
</dbReference>
<reference evidence="3" key="1">
    <citation type="submission" date="2020-01" db="EMBL/GenBank/DDBJ databases">
        <title>Development of genomics and gene disruption for Polysphondylium violaceum indicates a role for the polyketide synthase stlB in stalk morphogenesis.</title>
        <authorList>
            <person name="Narita B."/>
            <person name="Kawabe Y."/>
            <person name="Kin K."/>
            <person name="Saito T."/>
            <person name="Gibbs R."/>
            <person name="Kuspa A."/>
            <person name="Muzny D."/>
            <person name="Queller D."/>
            <person name="Richards S."/>
            <person name="Strassman J."/>
            <person name="Sucgang R."/>
            <person name="Worley K."/>
            <person name="Schaap P."/>
        </authorList>
    </citation>
    <scope>NUCLEOTIDE SEQUENCE</scope>
    <source>
        <strain evidence="3">QSvi11</strain>
    </source>
</reference>
<dbReference type="OrthoDB" id="23058at2759"/>
<evidence type="ECO:0000313" key="4">
    <source>
        <dbReference type="Proteomes" id="UP000695562"/>
    </source>
</evidence>
<dbReference type="SUPFAM" id="SSF48403">
    <property type="entry name" value="Ankyrin repeat"/>
    <property type="match status" value="2"/>
</dbReference>
<sequence length="637" mass="73809">MEKTLYLQIFLNSFLWKKIQYEVVFGSNKKIIITSDLYNVGWMIKNDYKAKLKIKLHTGEYVLFDRDSVAEMCTITDTQFLDLCYRRFSQLKVFEQEKHNLINLCASKNNWEGVEYFVSKRFNCKDPLAVLEYACLYGNYQMAKDFYSRVASKQISQNCLTNSIKSKNVELVQMIFQHGKQEFLKLSIQTRERLLLSAASSGDLELFLIVKKYFESVPLFIIQKHFIYSKELVWKLLCEASVSYNLYRYCVDHFDYSVYKDNPPPLSPMPCISNGVVNVVAHLLENGLIGKSSIAACTTNAIANGHYVDSVYDTIVCHFSCPLSPIPFNSLYQIKNSFSSIASVEYLVETLGCKIDLDDLIMSTFSTEIFQYLLQRIDIDLIQYHHLKISLSMFENNNLELVQFYLENLDPKAFVKILQNNPQKMSFELVDYVFGLEKVIQHIQRIDLLDIDFIMETCASKIEDFKTFKLVFDKMFPWCPKYLKAISAKILSGACKNGRILNLKYLLQQGFQVSNFNSILIQAASEGCFEILKYLVENQIEKQGSIFRIDSMVLYNALNYNHTLCSKYLLKRCFNDLESILPATLKSLGEKGNLILIQHLYELPQFKKVDFTPTLFACVQNNHELLESYLRNKGVYV</sequence>